<sequence>MSGILLTNAQANEFFDQCDASGDGNISIQELVKVLTDYGLPQASVIEMFRDIDKDGNKQISREEFVGEVCKKSRKDAVEEMFSEIDKDGSGKISLSEMKAYIENKKIDANRLEELFNQVDTDGSGSVDKNEFTQMIVNDF</sequence>
<dbReference type="PROSITE" id="PS50222">
    <property type="entry name" value="EF_HAND_2"/>
    <property type="match status" value="3"/>
</dbReference>
<feature type="domain" description="EF-hand" evidence="3">
    <location>
        <begin position="111"/>
        <end position="140"/>
    </location>
</feature>
<dbReference type="InterPro" id="IPR018247">
    <property type="entry name" value="EF_Hand_1_Ca_BS"/>
</dbReference>
<evidence type="ECO:0000259" key="3">
    <source>
        <dbReference type="PROSITE" id="PS50222"/>
    </source>
</evidence>
<dbReference type="EMBL" id="JAIWYP010000001">
    <property type="protein sequence ID" value="KAH3890508.1"/>
    <property type="molecule type" value="Genomic_DNA"/>
</dbReference>
<dbReference type="AlphaFoldDB" id="A0A9D4N6A1"/>
<dbReference type="InterPro" id="IPR050145">
    <property type="entry name" value="Centrin_CML-like"/>
</dbReference>
<reference evidence="4" key="2">
    <citation type="submission" date="2020-11" db="EMBL/GenBank/DDBJ databases">
        <authorList>
            <person name="McCartney M.A."/>
            <person name="Auch B."/>
            <person name="Kono T."/>
            <person name="Mallez S."/>
            <person name="Becker A."/>
            <person name="Gohl D.M."/>
            <person name="Silverstein K.A.T."/>
            <person name="Koren S."/>
            <person name="Bechman K.B."/>
            <person name="Herman A."/>
            <person name="Abrahante J.E."/>
            <person name="Garbe J."/>
        </authorList>
    </citation>
    <scope>NUCLEOTIDE SEQUENCE</scope>
    <source>
        <strain evidence="4">Duluth1</strain>
        <tissue evidence="4">Whole animal</tissue>
    </source>
</reference>
<keyword evidence="2" id="KW-0106">Calcium</keyword>
<dbReference type="Gene3D" id="1.10.238.10">
    <property type="entry name" value="EF-hand"/>
    <property type="match status" value="2"/>
</dbReference>
<gene>
    <name evidence="4" type="ORF">DPMN_014592</name>
</gene>
<dbReference type="InterPro" id="IPR002048">
    <property type="entry name" value="EF_hand_dom"/>
</dbReference>
<reference evidence="4" key="1">
    <citation type="journal article" date="2019" name="bioRxiv">
        <title>The Genome of the Zebra Mussel, Dreissena polymorpha: A Resource for Invasive Species Research.</title>
        <authorList>
            <person name="McCartney M.A."/>
            <person name="Auch B."/>
            <person name="Kono T."/>
            <person name="Mallez S."/>
            <person name="Zhang Y."/>
            <person name="Obille A."/>
            <person name="Becker A."/>
            <person name="Abrahante J.E."/>
            <person name="Garbe J."/>
            <person name="Badalamenti J.P."/>
            <person name="Herman A."/>
            <person name="Mangelson H."/>
            <person name="Liachko I."/>
            <person name="Sullivan S."/>
            <person name="Sone E.D."/>
            <person name="Koren S."/>
            <person name="Silverstein K.A.T."/>
            <person name="Beckman K.B."/>
            <person name="Gohl D.M."/>
        </authorList>
    </citation>
    <scope>NUCLEOTIDE SEQUENCE</scope>
    <source>
        <strain evidence="4">Duluth1</strain>
        <tissue evidence="4">Whole animal</tissue>
    </source>
</reference>
<dbReference type="OrthoDB" id="26525at2759"/>
<feature type="domain" description="EF-hand" evidence="3">
    <location>
        <begin position="6"/>
        <end position="41"/>
    </location>
</feature>
<dbReference type="InterPro" id="IPR011992">
    <property type="entry name" value="EF-hand-dom_pair"/>
</dbReference>
<evidence type="ECO:0000313" key="4">
    <source>
        <dbReference type="EMBL" id="KAH3890508.1"/>
    </source>
</evidence>
<accession>A0A9D4N6A1</accession>
<protein>
    <recommendedName>
        <fullName evidence="3">EF-hand domain-containing protein</fullName>
    </recommendedName>
</protein>
<dbReference type="SMART" id="SM00054">
    <property type="entry name" value="EFh"/>
    <property type="match status" value="4"/>
</dbReference>
<evidence type="ECO:0000256" key="1">
    <source>
        <dbReference type="ARBA" id="ARBA00022737"/>
    </source>
</evidence>
<keyword evidence="1" id="KW-0677">Repeat</keyword>
<dbReference type="PROSITE" id="PS00018">
    <property type="entry name" value="EF_HAND_1"/>
    <property type="match status" value="3"/>
</dbReference>
<proteinExistence type="predicted"/>
<dbReference type="Proteomes" id="UP000828390">
    <property type="component" value="Unassembled WGS sequence"/>
</dbReference>
<dbReference type="FunFam" id="1.10.238.10:FF:000178">
    <property type="entry name" value="Calmodulin-2 A"/>
    <property type="match status" value="1"/>
</dbReference>
<keyword evidence="5" id="KW-1185">Reference proteome</keyword>
<dbReference type="Pfam" id="PF13499">
    <property type="entry name" value="EF-hand_7"/>
    <property type="match status" value="2"/>
</dbReference>
<dbReference type="CDD" id="cd00051">
    <property type="entry name" value="EFh"/>
    <property type="match status" value="3"/>
</dbReference>
<comment type="caution">
    <text evidence="4">The sequence shown here is derived from an EMBL/GenBank/DDBJ whole genome shotgun (WGS) entry which is preliminary data.</text>
</comment>
<organism evidence="4 5">
    <name type="scientific">Dreissena polymorpha</name>
    <name type="common">Zebra mussel</name>
    <name type="synonym">Mytilus polymorpha</name>
    <dbReference type="NCBI Taxonomy" id="45954"/>
    <lineage>
        <taxon>Eukaryota</taxon>
        <taxon>Metazoa</taxon>
        <taxon>Spiralia</taxon>
        <taxon>Lophotrochozoa</taxon>
        <taxon>Mollusca</taxon>
        <taxon>Bivalvia</taxon>
        <taxon>Autobranchia</taxon>
        <taxon>Heteroconchia</taxon>
        <taxon>Euheterodonta</taxon>
        <taxon>Imparidentia</taxon>
        <taxon>Neoheterodontei</taxon>
        <taxon>Myida</taxon>
        <taxon>Dreissenoidea</taxon>
        <taxon>Dreissenidae</taxon>
        <taxon>Dreissena</taxon>
    </lineage>
</organism>
<evidence type="ECO:0000256" key="2">
    <source>
        <dbReference type="ARBA" id="ARBA00022837"/>
    </source>
</evidence>
<dbReference type="SUPFAM" id="SSF47473">
    <property type="entry name" value="EF-hand"/>
    <property type="match status" value="1"/>
</dbReference>
<evidence type="ECO:0000313" key="5">
    <source>
        <dbReference type="Proteomes" id="UP000828390"/>
    </source>
</evidence>
<dbReference type="GO" id="GO:0043226">
    <property type="term" value="C:organelle"/>
    <property type="evidence" value="ECO:0007669"/>
    <property type="project" value="UniProtKB-ARBA"/>
</dbReference>
<name>A0A9D4N6A1_DREPO</name>
<feature type="domain" description="EF-hand" evidence="3">
    <location>
        <begin position="73"/>
        <end position="108"/>
    </location>
</feature>
<dbReference type="PANTHER" id="PTHR23050">
    <property type="entry name" value="CALCIUM BINDING PROTEIN"/>
    <property type="match status" value="1"/>
</dbReference>
<dbReference type="GO" id="GO:0005509">
    <property type="term" value="F:calcium ion binding"/>
    <property type="evidence" value="ECO:0007669"/>
    <property type="project" value="InterPro"/>
</dbReference>